<accession>A0A9X7YNQ9</accession>
<evidence type="ECO:0000256" key="7">
    <source>
        <dbReference type="HAMAP-Rule" id="MF_00957"/>
    </source>
</evidence>
<dbReference type="HAMAP" id="MF_00957">
    <property type="entry name" value="PolyA_pol"/>
    <property type="match status" value="1"/>
</dbReference>
<dbReference type="CDD" id="cd05398">
    <property type="entry name" value="NT_ClassII-CCAase"/>
    <property type="match status" value="1"/>
</dbReference>
<evidence type="ECO:0000313" key="14">
    <source>
        <dbReference type="Proteomes" id="UP000596074"/>
    </source>
</evidence>
<evidence type="ECO:0000259" key="10">
    <source>
        <dbReference type="Pfam" id="PF01743"/>
    </source>
</evidence>
<evidence type="ECO:0000256" key="3">
    <source>
        <dbReference type="ARBA" id="ARBA00022741"/>
    </source>
</evidence>
<dbReference type="GO" id="GO:1990817">
    <property type="term" value="F:poly(A) RNA polymerase activity"/>
    <property type="evidence" value="ECO:0007669"/>
    <property type="project" value="UniProtKB-UniRule"/>
</dbReference>
<dbReference type="InterPro" id="IPR002646">
    <property type="entry name" value="PolA_pol_head_dom"/>
</dbReference>
<dbReference type="PANTHER" id="PTHR43051:SF1">
    <property type="entry name" value="POLYNUCLEOTIDE ADENYLYLTRANSFERASE FAMILY PROTEIN"/>
    <property type="match status" value="1"/>
</dbReference>
<dbReference type="GO" id="GO:0005524">
    <property type="term" value="F:ATP binding"/>
    <property type="evidence" value="ECO:0007669"/>
    <property type="project" value="UniProtKB-UniRule"/>
</dbReference>
<dbReference type="Pfam" id="PF12626">
    <property type="entry name" value="PolyA_pol_arg_C"/>
    <property type="match status" value="1"/>
</dbReference>
<dbReference type="InterPro" id="IPR043519">
    <property type="entry name" value="NT_sf"/>
</dbReference>
<proteinExistence type="inferred from homology"/>
<dbReference type="AlphaFoldDB" id="A0A9X7YNQ9"/>
<organism evidence="13 14">
    <name type="scientific">Venatoribacter cucullus</name>
    <dbReference type="NCBI Taxonomy" id="2661630"/>
    <lineage>
        <taxon>Bacteria</taxon>
        <taxon>Pseudomonadati</taxon>
        <taxon>Pseudomonadota</taxon>
        <taxon>Gammaproteobacteria</taxon>
        <taxon>Oceanospirillales</taxon>
        <taxon>Oceanospirillaceae</taxon>
        <taxon>Venatoribacter</taxon>
    </lineage>
</organism>
<reference evidence="13 14" key="1">
    <citation type="submission" date="2019-11" db="EMBL/GenBank/DDBJ databases">
        <title>Venatorbacter sp. nov. a predator of Campylobacter and other Gram-negative bacteria.</title>
        <authorList>
            <person name="Saeedi A."/>
            <person name="Cummings N.J."/>
            <person name="Connerton I.F."/>
            <person name="Connerton P.L."/>
        </authorList>
    </citation>
    <scope>NUCLEOTIDE SEQUENCE [LARGE SCALE GENOMIC DNA]</scope>
    <source>
        <strain evidence="13">XL5</strain>
    </source>
</reference>
<dbReference type="Pfam" id="PF12627">
    <property type="entry name" value="PolyA_pol_RNAbd"/>
    <property type="match status" value="1"/>
</dbReference>
<evidence type="ECO:0000313" key="13">
    <source>
        <dbReference type="EMBL" id="QQD23307.1"/>
    </source>
</evidence>
<comment type="catalytic activity">
    <reaction evidence="7">
        <text>RNA(n) + ATP = RNA(n)-3'-adenine ribonucleotide + diphosphate</text>
        <dbReference type="Rhea" id="RHEA:11332"/>
        <dbReference type="Rhea" id="RHEA-COMP:14527"/>
        <dbReference type="Rhea" id="RHEA-COMP:17347"/>
        <dbReference type="ChEBI" id="CHEBI:30616"/>
        <dbReference type="ChEBI" id="CHEBI:33019"/>
        <dbReference type="ChEBI" id="CHEBI:140395"/>
        <dbReference type="ChEBI" id="CHEBI:173115"/>
        <dbReference type="EC" id="2.7.7.19"/>
    </reaction>
</comment>
<dbReference type="GO" id="GO:0043633">
    <property type="term" value="P:polyadenylation-dependent RNA catabolic process"/>
    <property type="evidence" value="ECO:0007669"/>
    <property type="project" value="InterPro"/>
</dbReference>
<feature type="domain" description="Polymerase A arginine-rich C-terminal" evidence="11">
    <location>
        <begin position="336"/>
        <end position="458"/>
    </location>
</feature>
<keyword evidence="1 7" id="KW-0507">mRNA processing</keyword>
<dbReference type="SUPFAM" id="SSF81301">
    <property type="entry name" value="Nucleotidyltransferase"/>
    <property type="match status" value="1"/>
</dbReference>
<comment type="similarity">
    <text evidence="7 8">Belongs to the tRNA nucleotidyltransferase/poly(A) polymerase family.</text>
</comment>
<dbReference type="InterPro" id="IPR032828">
    <property type="entry name" value="PolyA_RNA-bd"/>
</dbReference>
<dbReference type="Gene3D" id="3.30.460.10">
    <property type="entry name" value="Beta Polymerase, domain 2"/>
    <property type="match status" value="1"/>
</dbReference>
<dbReference type="Gene3D" id="1.10.3090.10">
    <property type="entry name" value="cca-adding enzyme, domain 2"/>
    <property type="match status" value="1"/>
</dbReference>
<keyword evidence="4 7" id="KW-0067">ATP-binding</keyword>
<feature type="active site" evidence="7">
    <location>
        <position position="82"/>
    </location>
</feature>
<protein>
    <recommendedName>
        <fullName evidence="7">Poly(A) polymerase I</fullName>
        <shortName evidence="7">PAP I</shortName>
        <ecNumber evidence="7">2.7.7.19</ecNumber>
    </recommendedName>
</protein>
<gene>
    <name evidence="7 13" type="primary">pcnB</name>
    <name evidence="13" type="ORF">GJQ55_01920</name>
</gene>
<dbReference type="Pfam" id="PF01743">
    <property type="entry name" value="PolyA_pol"/>
    <property type="match status" value="1"/>
</dbReference>
<keyword evidence="2 7" id="KW-0808">Transferase</keyword>
<feature type="active site" evidence="7">
    <location>
        <position position="163"/>
    </location>
</feature>
<feature type="domain" description="tRNA nucleotidyltransferase/poly(A) polymerase RNA and SrmB- binding" evidence="12">
    <location>
        <begin position="221"/>
        <end position="281"/>
    </location>
</feature>
<feature type="active site" evidence="7">
    <location>
        <position position="84"/>
    </location>
</feature>
<dbReference type="PANTHER" id="PTHR43051">
    <property type="entry name" value="POLYNUCLEOTIDE ADENYLYLTRANSFERASE FAMILY PROTEIN"/>
    <property type="match status" value="1"/>
</dbReference>
<comment type="function">
    <text evidence="7">Adds poly(A) tail to the 3' end of many RNAs, which usually targets these RNAs for decay. Plays a significant role in the global control of gene expression, through influencing the rate of transcript degradation, and in the general RNA quality control.</text>
</comment>
<evidence type="ECO:0000259" key="11">
    <source>
        <dbReference type="Pfam" id="PF12626"/>
    </source>
</evidence>
<dbReference type="InterPro" id="IPR052191">
    <property type="entry name" value="tRNA_ntf/polyA_polymerase_I"/>
</dbReference>
<evidence type="ECO:0000256" key="4">
    <source>
        <dbReference type="ARBA" id="ARBA00022840"/>
    </source>
</evidence>
<name>A0A9X7YNQ9_9GAMM</name>
<evidence type="ECO:0000256" key="1">
    <source>
        <dbReference type="ARBA" id="ARBA00022664"/>
    </source>
</evidence>
<sequence length="470" mass="53606">MNSISVKRPANLIKSVFSLFGKKKKAAKALLTIVPRDEHSISRSNLSENALKVLYRLNKAGYQALLVGGGVRDTLLGLNPKDFDVATDATPEQVNQLFRNSRLIGRRFKLVHVVFGRDVIEVATFRAPPTDEHSTKVAAKGDQGMILRDNVYGNKDEDAIRRDFTVNALYYNIADYSVHAYAGGWDDLQNRRLRLIGDPETRYREDPVRMLRAIRFAAKLGFSIEARTAEPIPVLAPLLQQIPPARLFEEVLKLFLHGQALDTLRLLREYQLFGHLFPLAEQCMRDDPQALTMAENTMRNTDERIRAGKSVTPYFFMASLLWPALVRTQREFEQRGLPPHPALQKAADRVLSQQIQATAIPKRFSIPMREIWELQPRLAKTQSRRCVELLTHPRFRAAYDFVLLREQSGENLSGIGKFWTDLQEQHPGLVGSRPARAGDDEQPASDDYNDAPRKRRRRAPRNRNRRPADL</sequence>
<keyword evidence="6 7" id="KW-0804">Transcription</keyword>
<dbReference type="InterPro" id="IPR025866">
    <property type="entry name" value="PolyA_pol_arg_C_dom"/>
</dbReference>
<feature type="region of interest" description="Disordered" evidence="9">
    <location>
        <begin position="427"/>
        <end position="470"/>
    </location>
</feature>
<keyword evidence="5 7" id="KW-0694">RNA-binding</keyword>
<dbReference type="EMBL" id="CP046056">
    <property type="protein sequence ID" value="QQD23307.1"/>
    <property type="molecule type" value="Genomic_DNA"/>
</dbReference>
<evidence type="ECO:0000256" key="2">
    <source>
        <dbReference type="ARBA" id="ARBA00022679"/>
    </source>
</evidence>
<keyword evidence="14" id="KW-1185">Reference proteome</keyword>
<evidence type="ECO:0000256" key="9">
    <source>
        <dbReference type="SAM" id="MobiDB-lite"/>
    </source>
</evidence>
<feature type="domain" description="Poly A polymerase head" evidence="10">
    <location>
        <begin position="65"/>
        <end position="194"/>
    </location>
</feature>
<evidence type="ECO:0000256" key="6">
    <source>
        <dbReference type="ARBA" id="ARBA00023163"/>
    </source>
</evidence>
<dbReference type="SUPFAM" id="SSF81891">
    <property type="entry name" value="Poly A polymerase C-terminal region-like"/>
    <property type="match status" value="1"/>
</dbReference>
<dbReference type="GO" id="GO:0006397">
    <property type="term" value="P:mRNA processing"/>
    <property type="evidence" value="ECO:0007669"/>
    <property type="project" value="UniProtKB-KW"/>
</dbReference>
<dbReference type="FunFam" id="3.30.460.10:FF:000035">
    <property type="entry name" value="Poly(A) polymerase I"/>
    <property type="match status" value="1"/>
</dbReference>
<dbReference type="EC" id="2.7.7.19" evidence="7"/>
<feature type="compositionally biased region" description="Acidic residues" evidence="9">
    <location>
        <begin position="440"/>
        <end position="449"/>
    </location>
</feature>
<dbReference type="Proteomes" id="UP000596074">
    <property type="component" value="Chromosome"/>
</dbReference>
<dbReference type="GO" id="GO:0003723">
    <property type="term" value="F:RNA binding"/>
    <property type="evidence" value="ECO:0007669"/>
    <property type="project" value="UniProtKB-UniRule"/>
</dbReference>
<keyword evidence="3 7" id="KW-0547">Nucleotide-binding</keyword>
<evidence type="ECO:0000256" key="8">
    <source>
        <dbReference type="RuleBase" id="RU003953"/>
    </source>
</evidence>
<keyword evidence="13" id="KW-0548">Nucleotidyltransferase</keyword>
<dbReference type="KEGG" id="vcw:GJQ55_01920"/>
<feature type="compositionally biased region" description="Basic residues" evidence="9">
    <location>
        <begin position="453"/>
        <end position="470"/>
    </location>
</feature>
<dbReference type="NCBIfam" id="TIGR01942">
    <property type="entry name" value="pcnB"/>
    <property type="match status" value="1"/>
</dbReference>
<dbReference type="InterPro" id="IPR010206">
    <property type="entry name" value="PolA_pol_I"/>
</dbReference>
<evidence type="ECO:0000256" key="5">
    <source>
        <dbReference type="ARBA" id="ARBA00022884"/>
    </source>
</evidence>
<evidence type="ECO:0000259" key="12">
    <source>
        <dbReference type="Pfam" id="PF12627"/>
    </source>
</evidence>